<proteinExistence type="inferred from homology"/>
<sequence>MSGFLKTKGTKIVDANDQPVVLVGTAIGGHLNMENFITGYPGTETLHKKRLVEMIGQEKVDYFFDKFYQYFWEDEDAKFFKNELGLNCLRIPFNYHHFLDDDSDLYTINPKGFERLDRIVDICTQNEIYTVLDLHTAPGGQNQDWHCDSGINKSLLFDFKVFQDAVINLWVQIAKHYKDNTWVAGYNPLNEPSVEDHSRLVGFYKRLASEVRKVDPNHMFFLDGNTYAMDFRQFPKADEYIPNTVYSIHDYSNYGFPNLEGTLYEGTPEEKAELKHQYERKIQYMVDNGVPVWNGEFGPVYASEVRGDKNPDVINRARYNVLRDQLAVYKEGDPSGDKSPISWSIWLYKDIGFQGMTYVSPESKWFQVFGKWFHKKKHLGLDRWGNDIDPEFDRLYQELTDHMKNHIPEQYQKMYPPVWTIKDHLTVAAKDLLFSQYAQFEYADLFVGLELEDLDELAASFKFENVCKRDELNAILKDYKESR</sequence>
<dbReference type="InterPro" id="IPR017853">
    <property type="entry name" value="GH"/>
</dbReference>
<dbReference type="PANTHER" id="PTHR31297:SF13">
    <property type="entry name" value="PUTATIVE-RELATED"/>
    <property type="match status" value="1"/>
</dbReference>
<dbReference type="Pfam" id="PF00150">
    <property type="entry name" value="Cellulase"/>
    <property type="match status" value="1"/>
</dbReference>
<comment type="similarity">
    <text evidence="1 5">Belongs to the glycosyl hydrolase 5 (cellulase A) family.</text>
</comment>
<dbReference type="SUPFAM" id="SSF51445">
    <property type="entry name" value="(Trans)glycosidases"/>
    <property type="match status" value="1"/>
</dbReference>
<reference evidence="8" key="1">
    <citation type="submission" date="2016-05" db="EMBL/GenBank/DDBJ databases">
        <title>Comparative genomics of biotechnologically important yeasts.</title>
        <authorList>
            <consortium name="DOE Joint Genome Institute"/>
            <person name="Riley R."/>
            <person name="Haridas S."/>
            <person name="Wolfe K.H."/>
            <person name="Lopes M.R."/>
            <person name="Hittinger C.T."/>
            <person name="Goker M."/>
            <person name="Salamov A."/>
            <person name="Wisecaver J."/>
            <person name="Long T.M."/>
            <person name="Aerts A.L."/>
            <person name="Barry K."/>
            <person name="Choi C."/>
            <person name="Clum A."/>
            <person name="Coughlan A.Y."/>
            <person name="Deshpande S."/>
            <person name="Douglass A.P."/>
            <person name="Hanson S.J."/>
            <person name="Klenk H.-P."/>
            <person name="Labutti K."/>
            <person name="Lapidus A."/>
            <person name="Lindquist E."/>
            <person name="Lipzen A."/>
            <person name="Meier-Kolthoff J.P."/>
            <person name="Ohm R.A."/>
            <person name="Otillar R.P."/>
            <person name="Pangilinan J."/>
            <person name="Peng Y."/>
            <person name="Rokas A."/>
            <person name="Rosa C.A."/>
            <person name="Scheuner C."/>
            <person name="Sibirny A.A."/>
            <person name="Slot J.C."/>
            <person name="Stielow J.B."/>
            <person name="Sun H."/>
            <person name="Kurtzman C.P."/>
            <person name="Blackwell M."/>
            <person name="Grigoriev I.V."/>
            <person name="Jeffries T.W."/>
        </authorList>
    </citation>
    <scope>NUCLEOTIDE SEQUENCE [LARGE SCALE GENOMIC DNA]</scope>
    <source>
        <strain evidence="8">NRRL Y-17324</strain>
    </source>
</reference>
<accession>A0A1E4SBH5</accession>
<dbReference type="GeneID" id="30986144"/>
<evidence type="ECO:0000259" key="6">
    <source>
        <dbReference type="Pfam" id="PF00150"/>
    </source>
</evidence>
<evidence type="ECO:0000256" key="1">
    <source>
        <dbReference type="ARBA" id="ARBA00005641"/>
    </source>
</evidence>
<dbReference type="GO" id="GO:0071555">
    <property type="term" value="P:cell wall organization"/>
    <property type="evidence" value="ECO:0007669"/>
    <property type="project" value="UniProtKB-KW"/>
</dbReference>
<dbReference type="PANTHER" id="PTHR31297">
    <property type="entry name" value="GLUCAN ENDO-1,6-BETA-GLUCOSIDASE B"/>
    <property type="match status" value="1"/>
</dbReference>
<dbReference type="GO" id="GO:0009986">
    <property type="term" value="C:cell surface"/>
    <property type="evidence" value="ECO:0007669"/>
    <property type="project" value="TreeGrafter"/>
</dbReference>
<evidence type="ECO:0000313" key="8">
    <source>
        <dbReference type="Proteomes" id="UP000094285"/>
    </source>
</evidence>
<dbReference type="EMBL" id="KV453917">
    <property type="protein sequence ID" value="ODV76851.1"/>
    <property type="molecule type" value="Genomic_DNA"/>
</dbReference>
<feature type="domain" description="Glycoside hydrolase family 5" evidence="6">
    <location>
        <begin position="73"/>
        <end position="312"/>
    </location>
</feature>
<evidence type="ECO:0000313" key="7">
    <source>
        <dbReference type="EMBL" id="ODV76851.1"/>
    </source>
</evidence>
<dbReference type="GO" id="GO:0009251">
    <property type="term" value="P:glucan catabolic process"/>
    <property type="evidence" value="ECO:0007669"/>
    <property type="project" value="TreeGrafter"/>
</dbReference>
<evidence type="ECO:0000256" key="3">
    <source>
        <dbReference type="ARBA" id="ARBA00023295"/>
    </source>
</evidence>
<dbReference type="InterPro" id="IPR050386">
    <property type="entry name" value="Glycosyl_hydrolase_5"/>
</dbReference>
<dbReference type="RefSeq" id="XP_020061973.1">
    <property type="nucleotide sequence ID" value="XM_020212008.1"/>
</dbReference>
<dbReference type="STRING" id="984487.A0A1E4SBH5"/>
<name>A0A1E4SBH5_9ASCO</name>
<keyword evidence="3 5" id="KW-0326">Glycosidase</keyword>
<evidence type="ECO:0000256" key="4">
    <source>
        <dbReference type="ARBA" id="ARBA00023316"/>
    </source>
</evidence>
<dbReference type="OrthoDB" id="1887033at2759"/>
<gene>
    <name evidence="7" type="primary">EGC1</name>
    <name evidence="7" type="ORF">CANTADRAFT_97630</name>
</gene>
<dbReference type="InterPro" id="IPR001547">
    <property type="entry name" value="Glyco_hydro_5"/>
</dbReference>
<keyword evidence="8" id="KW-1185">Reference proteome</keyword>
<dbReference type="FunFam" id="3.20.20.80:FF:000130">
    <property type="entry name" value="Endoglucanase C"/>
    <property type="match status" value="1"/>
</dbReference>
<dbReference type="AlphaFoldDB" id="A0A1E4SBH5"/>
<dbReference type="Gene3D" id="3.20.20.80">
    <property type="entry name" value="Glycosidases"/>
    <property type="match status" value="1"/>
</dbReference>
<evidence type="ECO:0000256" key="5">
    <source>
        <dbReference type="RuleBase" id="RU361153"/>
    </source>
</evidence>
<dbReference type="GO" id="GO:0008422">
    <property type="term" value="F:beta-glucosidase activity"/>
    <property type="evidence" value="ECO:0007669"/>
    <property type="project" value="TreeGrafter"/>
</dbReference>
<organism evidence="7 8">
    <name type="scientific">Suhomyces tanzawaensis NRRL Y-17324</name>
    <dbReference type="NCBI Taxonomy" id="984487"/>
    <lineage>
        <taxon>Eukaryota</taxon>
        <taxon>Fungi</taxon>
        <taxon>Dikarya</taxon>
        <taxon>Ascomycota</taxon>
        <taxon>Saccharomycotina</taxon>
        <taxon>Pichiomycetes</taxon>
        <taxon>Debaryomycetaceae</taxon>
        <taxon>Suhomyces</taxon>
    </lineage>
</organism>
<protein>
    <submittedName>
        <fullName evidence="7">Glycoside hydrolase family 5 protein</fullName>
    </submittedName>
</protein>
<keyword evidence="4" id="KW-0961">Cell wall biogenesis/degradation</keyword>
<keyword evidence="2 5" id="KW-0378">Hydrolase</keyword>
<dbReference type="Proteomes" id="UP000094285">
    <property type="component" value="Unassembled WGS sequence"/>
</dbReference>
<evidence type="ECO:0000256" key="2">
    <source>
        <dbReference type="ARBA" id="ARBA00022801"/>
    </source>
</evidence>
<dbReference type="GO" id="GO:0005576">
    <property type="term" value="C:extracellular region"/>
    <property type="evidence" value="ECO:0007669"/>
    <property type="project" value="TreeGrafter"/>
</dbReference>